<feature type="signal peptide" evidence="3">
    <location>
        <begin position="1"/>
        <end position="21"/>
    </location>
</feature>
<accession>A0AAE0KUY2</accession>
<evidence type="ECO:0000256" key="3">
    <source>
        <dbReference type="SAM" id="SignalP"/>
    </source>
</evidence>
<evidence type="ECO:0000256" key="2">
    <source>
        <dbReference type="SAM" id="Phobius"/>
    </source>
</evidence>
<reference evidence="4 5" key="1">
    <citation type="journal article" date="2015" name="Genome Biol. Evol.">
        <title>Comparative Genomics of a Bacterivorous Green Alga Reveals Evolutionary Causalities and Consequences of Phago-Mixotrophic Mode of Nutrition.</title>
        <authorList>
            <person name="Burns J.A."/>
            <person name="Paasch A."/>
            <person name="Narechania A."/>
            <person name="Kim E."/>
        </authorList>
    </citation>
    <scope>NUCLEOTIDE SEQUENCE [LARGE SCALE GENOMIC DNA]</scope>
    <source>
        <strain evidence="4 5">PLY_AMNH</strain>
    </source>
</reference>
<feature type="region of interest" description="Disordered" evidence="1">
    <location>
        <begin position="118"/>
        <end position="138"/>
    </location>
</feature>
<dbReference type="AlphaFoldDB" id="A0AAE0KUY2"/>
<evidence type="ECO:0000256" key="1">
    <source>
        <dbReference type="SAM" id="MobiDB-lite"/>
    </source>
</evidence>
<keyword evidence="2" id="KW-0812">Transmembrane</keyword>
<sequence>MRRFAPIALLLLCQSFSGTKGFGGGSPPTDRNYYAHQDSSPSGCEDSVSFTLATGSGNGPDLTCGTLSQFMGYLNADSCDDISGNALSTQFKDAFTVDAQKDVIAACKATCDSCGSGEPEGAVPPIGAPSHEHHPPPGCSDDEGFSFKVSETNSSIRCNELPELLSDFNATQCSQIPDVITALSKEMQERGVSRPSFFSDLEDQLSEVQLRCPYSCNKCGSAEPGHDAPPLMEYDAPPTIGAPLEYSKSSLAPPQEKCTDNRNHTFKIMNTSMNCVMLPALFMQLNISKCSSLTAGATKVSQKVAIPLSTQQDISRKCPCNCQEARQGDEMNSRSQAGSDGLSFLSLISGAVVMMGVAIAIRMRGQQNTSQLQLKTDDGLLQGLSVSFDDDNADNL</sequence>
<keyword evidence="3" id="KW-0732">Signal</keyword>
<keyword evidence="5" id="KW-1185">Reference proteome</keyword>
<protein>
    <submittedName>
        <fullName evidence="4">Uncharacterized protein</fullName>
    </submittedName>
</protein>
<keyword evidence="2" id="KW-0472">Membrane</keyword>
<evidence type="ECO:0000313" key="4">
    <source>
        <dbReference type="EMBL" id="KAK3261693.1"/>
    </source>
</evidence>
<comment type="caution">
    <text evidence="4">The sequence shown here is derived from an EMBL/GenBank/DDBJ whole genome shotgun (WGS) entry which is preliminary data.</text>
</comment>
<feature type="chain" id="PRO_5042233123" evidence="3">
    <location>
        <begin position="22"/>
        <end position="396"/>
    </location>
</feature>
<name>A0AAE0KUY2_9CHLO</name>
<keyword evidence="2" id="KW-1133">Transmembrane helix</keyword>
<evidence type="ECO:0000313" key="5">
    <source>
        <dbReference type="Proteomes" id="UP001190700"/>
    </source>
</evidence>
<organism evidence="4 5">
    <name type="scientific">Cymbomonas tetramitiformis</name>
    <dbReference type="NCBI Taxonomy" id="36881"/>
    <lineage>
        <taxon>Eukaryota</taxon>
        <taxon>Viridiplantae</taxon>
        <taxon>Chlorophyta</taxon>
        <taxon>Pyramimonadophyceae</taxon>
        <taxon>Pyramimonadales</taxon>
        <taxon>Pyramimonadaceae</taxon>
        <taxon>Cymbomonas</taxon>
    </lineage>
</organism>
<feature type="transmembrane region" description="Helical" evidence="2">
    <location>
        <begin position="341"/>
        <end position="361"/>
    </location>
</feature>
<gene>
    <name evidence="4" type="ORF">CYMTET_29414</name>
</gene>
<dbReference type="EMBL" id="LGRX02016728">
    <property type="protein sequence ID" value="KAK3261693.1"/>
    <property type="molecule type" value="Genomic_DNA"/>
</dbReference>
<proteinExistence type="predicted"/>
<dbReference type="Proteomes" id="UP001190700">
    <property type="component" value="Unassembled WGS sequence"/>
</dbReference>